<proteinExistence type="inferred from homology"/>
<evidence type="ECO:0000256" key="5">
    <source>
        <dbReference type="ARBA" id="ARBA00022676"/>
    </source>
</evidence>
<feature type="region of interest" description="Disordered" evidence="15">
    <location>
        <begin position="1"/>
        <end position="42"/>
    </location>
</feature>
<dbReference type="Gene3D" id="2.80.10.50">
    <property type="match status" value="1"/>
</dbReference>
<dbReference type="InterPro" id="IPR032421">
    <property type="entry name" value="PMT_4TMC"/>
</dbReference>
<feature type="transmembrane region" description="Helical" evidence="14">
    <location>
        <begin position="670"/>
        <end position="689"/>
    </location>
</feature>
<comment type="subcellular location">
    <subcellularLocation>
        <location evidence="1 14">Endoplasmic reticulum membrane</location>
        <topology evidence="1 14">Multi-pass membrane protein</topology>
    </subcellularLocation>
</comment>
<feature type="domain" description="MIR" evidence="16">
    <location>
        <begin position="402"/>
        <end position="458"/>
    </location>
</feature>
<keyword evidence="18" id="KW-1185">Reference proteome</keyword>
<dbReference type="GO" id="GO:0005789">
    <property type="term" value="C:endoplasmic reticulum membrane"/>
    <property type="evidence" value="ECO:0007669"/>
    <property type="project" value="UniProtKB-SubCell"/>
</dbReference>
<dbReference type="EMBL" id="PKSG01000173">
    <property type="protein sequence ID" value="POR38074.1"/>
    <property type="molecule type" value="Genomic_DNA"/>
</dbReference>
<evidence type="ECO:0000256" key="1">
    <source>
        <dbReference type="ARBA" id="ARBA00004477"/>
    </source>
</evidence>
<comment type="function">
    <text evidence="14">Transfers mannose from Dol-P-mannose to Ser or Thr residues on proteins.</text>
</comment>
<dbReference type="InterPro" id="IPR003342">
    <property type="entry name" value="ArnT-like_N"/>
</dbReference>
<dbReference type="AlphaFoldDB" id="A0A2S4L6J5"/>
<evidence type="ECO:0000256" key="10">
    <source>
        <dbReference type="ARBA" id="ARBA00022989"/>
    </source>
</evidence>
<evidence type="ECO:0000256" key="9">
    <source>
        <dbReference type="ARBA" id="ARBA00022824"/>
    </source>
</evidence>
<evidence type="ECO:0000256" key="8">
    <source>
        <dbReference type="ARBA" id="ARBA00022737"/>
    </source>
</evidence>
<dbReference type="CDD" id="cd23284">
    <property type="entry name" value="beta-trefoil_MIR_PMT2-like"/>
    <property type="match status" value="1"/>
</dbReference>
<keyword evidence="11 14" id="KW-0472">Membrane</keyword>
<accession>A0A2S4L6J5</accession>
<protein>
    <recommendedName>
        <fullName evidence="4 14">Dolichyl-phosphate-mannose--protein mannosyltransferase</fullName>
        <ecNumber evidence="4 14">2.4.1.109</ecNumber>
    </recommendedName>
</protein>
<dbReference type="GO" id="GO:0004169">
    <property type="term" value="F:dolichyl-phosphate-mannose-protein mannosyltransferase activity"/>
    <property type="evidence" value="ECO:0007669"/>
    <property type="project" value="UniProtKB-UniRule"/>
</dbReference>
<evidence type="ECO:0000313" key="17">
    <source>
        <dbReference type="EMBL" id="POR38074.1"/>
    </source>
</evidence>
<feature type="transmembrane region" description="Helical" evidence="14">
    <location>
        <begin position="602"/>
        <end position="623"/>
    </location>
</feature>
<feature type="domain" description="MIR" evidence="16">
    <location>
        <begin position="466"/>
        <end position="524"/>
    </location>
</feature>
<comment type="similarity">
    <text evidence="3 14">Belongs to the glycosyltransferase 39 family.</text>
</comment>
<evidence type="ECO:0000256" key="11">
    <source>
        <dbReference type="ARBA" id="ARBA00023136"/>
    </source>
</evidence>
<feature type="transmembrane region" description="Helical" evidence="14">
    <location>
        <begin position="145"/>
        <end position="164"/>
    </location>
</feature>
<dbReference type="SUPFAM" id="SSF82109">
    <property type="entry name" value="MIR domain"/>
    <property type="match status" value="1"/>
</dbReference>
<comment type="pathway">
    <text evidence="2 14">Protein modification; protein glycosylation.</text>
</comment>
<reference evidence="17 18" key="1">
    <citation type="submission" date="2018-01" db="EMBL/GenBank/DDBJ databases">
        <title>Harnessing the power of phylogenomics to disentangle the directionality and signatures of interkingdom host jumping in the parasitic fungal genus Tolypocladium.</title>
        <authorList>
            <person name="Quandt C.A."/>
            <person name="Patterson W."/>
            <person name="Spatafora J.W."/>
        </authorList>
    </citation>
    <scope>NUCLEOTIDE SEQUENCE [LARGE SCALE GENOMIC DNA]</scope>
    <source>
        <strain evidence="17 18">NRBC 100945</strain>
    </source>
</reference>
<comment type="catalytic activity">
    <reaction evidence="12 14">
        <text>a di-trans,poly-cis-dolichyl beta-D-mannosyl phosphate + L-threonyl-[protein] = 3-O-(alpha-D-mannosyl)-L-threonyl-[protein] + a di-trans,poly-cis-dolichyl phosphate + H(+)</text>
        <dbReference type="Rhea" id="RHEA:53396"/>
        <dbReference type="Rhea" id="RHEA-COMP:11060"/>
        <dbReference type="Rhea" id="RHEA-COMP:13547"/>
        <dbReference type="Rhea" id="RHEA-COMP:19498"/>
        <dbReference type="Rhea" id="RHEA-COMP:19501"/>
        <dbReference type="ChEBI" id="CHEBI:15378"/>
        <dbReference type="ChEBI" id="CHEBI:30013"/>
        <dbReference type="ChEBI" id="CHEBI:57683"/>
        <dbReference type="ChEBI" id="CHEBI:58211"/>
        <dbReference type="ChEBI" id="CHEBI:137323"/>
        <dbReference type="EC" id="2.4.1.109"/>
    </reaction>
</comment>
<keyword evidence="10 14" id="KW-1133">Transmembrane helix</keyword>
<dbReference type="InterPro" id="IPR036300">
    <property type="entry name" value="MIR_dom_sf"/>
</dbReference>
<dbReference type="STRING" id="94208.A0A2S4L6J5"/>
<feature type="transmembrane region" description="Helical" evidence="14">
    <location>
        <begin position="701"/>
        <end position="723"/>
    </location>
</feature>
<keyword evidence="6 14" id="KW-0808">Transferase</keyword>
<gene>
    <name evidence="17" type="ORF">TPAR_01719</name>
</gene>
<dbReference type="UniPathway" id="UPA00378"/>
<keyword evidence="9 14" id="KW-0256">Endoplasmic reticulum</keyword>
<dbReference type="InterPro" id="IPR027005">
    <property type="entry name" value="PMT-like"/>
</dbReference>
<dbReference type="InterPro" id="IPR016093">
    <property type="entry name" value="MIR_motif"/>
</dbReference>
<organism evidence="17 18">
    <name type="scientific">Tolypocladium paradoxum</name>
    <dbReference type="NCBI Taxonomy" id="94208"/>
    <lineage>
        <taxon>Eukaryota</taxon>
        <taxon>Fungi</taxon>
        <taxon>Dikarya</taxon>
        <taxon>Ascomycota</taxon>
        <taxon>Pezizomycotina</taxon>
        <taxon>Sordariomycetes</taxon>
        <taxon>Hypocreomycetidae</taxon>
        <taxon>Hypocreales</taxon>
        <taxon>Ophiocordycipitaceae</taxon>
        <taxon>Tolypocladium</taxon>
    </lineage>
</organism>
<keyword evidence="5 14" id="KW-0328">Glycosyltransferase</keyword>
<dbReference type="Pfam" id="PF16192">
    <property type="entry name" value="PMT_4TMC"/>
    <property type="match status" value="1"/>
</dbReference>
<dbReference type="PANTHER" id="PTHR10050">
    <property type="entry name" value="DOLICHYL-PHOSPHATE-MANNOSE--PROTEIN MANNOSYLTRANSFERASE"/>
    <property type="match status" value="1"/>
</dbReference>
<dbReference type="Pfam" id="PF02366">
    <property type="entry name" value="PMT"/>
    <property type="match status" value="1"/>
</dbReference>
<evidence type="ECO:0000256" key="12">
    <source>
        <dbReference type="ARBA" id="ARBA00045085"/>
    </source>
</evidence>
<dbReference type="PANTHER" id="PTHR10050:SF46">
    <property type="entry name" value="PROTEIN O-MANNOSYL-TRANSFERASE 2"/>
    <property type="match status" value="1"/>
</dbReference>
<sequence length="742" mass="84369">MAADMAAVASGADLGDGLRKRPVAGAQAPSSPQPGQPDDKKKLAKKEKTFVQSFEEWEPVFAPLIFTALAFFTRLWKIGISDIVTWDEAHFGKFGSYYIKHEYYFDVHPPLGKMLVGLSGVLAGYNGSFEFKSGEKYPEYVDFTFMRAFNALFGIVCIPMAYYTARELNLRRPAVWLVTLMVLCENSYTTISRFILLDSMLLCGTVATVFCWAKFHNQRHNSFEPEWFFWLFMTGVSIGCVCSVKLVGLFVTALVGLYTIEDLWNKFGDTKMPLTTLGAHFITRAVGLIVVPFLIYLLSFALHFAILDRTGPGDAQMSSLFQANLKGTEVGKDSPLEIAYGSRATLKNMGYGGGLLHSHVQTYPEGSQQQQVTCYHHKDANNDWFFYPNRAEPDYDSESKDLRFIGDGSVIRLIHAQTGRNLHSHDISAPVTKADKEVSSYGNLTVGDDKDHWQIEVVRDAASRDRSKIRTLTTAFRLKHTVLGCYLRAGNKNLPQWGFRQIEVTCTKDNKPRDTYTHWNVEAHWNDKLPAGDPGSYKSPFFHDFVHLNVAMMTSNNALVPDPDKQDDLASKWWQWPILHVGLRMCGWDDNIIKYFLLGNPVVYWGSTAGLGVIALVVAWYLVRWQRGFEDLNQKEIDQIHFSGIYPVAGWFLHYLPFVIMARVTYVHHYYPALYFAVLTFGFLVDWFLRNRNVAVQGAVYGTLYAVVIGLYILFIPICWGMTGPNKEYSYMKWFNNWRVTD</sequence>
<evidence type="ECO:0000256" key="3">
    <source>
        <dbReference type="ARBA" id="ARBA00007222"/>
    </source>
</evidence>
<evidence type="ECO:0000256" key="2">
    <source>
        <dbReference type="ARBA" id="ARBA00004922"/>
    </source>
</evidence>
<keyword evidence="7 14" id="KW-0812">Transmembrane</keyword>
<name>A0A2S4L6J5_9HYPO</name>
<feature type="transmembrane region" description="Helical" evidence="14">
    <location>
        <begin position="227"/>
        <end position="260"/>
    </location>
</feature>
<dbReference type="SMART" id="SM00472">
    <property type="entry name" value="MIR"/>
    <property type="match status" value="3"/>
</dbReference>
<evidence type="ECO:0000256" key="15">
    <source>
        <dbReference type="SAM" id="MobiDB-lite"/>
    </source>
</evidence>
<evidence type="ECO:0000256" key="14">
    <source>
        <dbReference type="RuleBase" id="RU367007"/>
    </source>
</evidence>
<dbReference type="PROSITE" id="PS50919">
    <property type="entry name" value="MIR"/>
    <property type="match status" value="3"/>
</dbReference>
<keyword evidence="8" id="KW-0677">Repeat</keyword>
<evidence type="ECO:0000256" key="6">
    <source>
        <dbReference type="ARBA" id="ARBA00022679"/>
    </source>
</evidence>
<feature type="transmembrane region" description="Helical" evidence="14">
    <location>
        <begin position="195"/>
        <end position="215"/>
    </location>
</feature>
<evidence type="ECO:0000313" key="18">
    <source>
        <dbReference type="Proteomes" id="UP000237481"/>
    </source>
</evidence>
<evidence type="ECO:0000259" key="16">
    <source>
        <dbReference type="PROSITE" id="PS50919"/>
    </source>
</evidence>
<comment type="caution">
    <text evidence="17">The sequence shown here is derived from an EMBL/GenBank/DDBJ whole genome shotgun (WGS) entry which is preliminary data.</text>
</comment>
<dbReference type="Proteomes" id="UP000237481">
    <property type="component" value="Unassembled WGS sequence"/>
</dbReference>
<evidence type="ECO:0000256" key="7">
    <source>
        <dbReference type="ARBA" id="ARBA00022692"/>
    </source>
</evidence>
<feature type="transmembrane region" description="Helical" evidence="14">
    <location>
        <begin position="281"/>
        <end position="306"/>
    </location>
</feature>
<feature type="domain" description="MIR" evidence="16">
    <location>
        <begin position="335"/>
        <end position="389"/>
    </location>
</feature>
<dbReference type="OrthoDB" id="292747at2759"/>
<evidence type="ECO:0000256" key="4">
    <source>
        <dbReference type="ARBA" id="ARBA00012839"/>
    </source>
</evidence>
<feature type="compositionally biased region" description="Low complexity" evidence="15">
    <location>
        <begin position="1"/>
        <end position="13"/>
    </location>
</feature>
<dbReference type="Pfam" id="PF02815">
    <property type="entry name" value="MIR"/>
    <property type="match status" value="1"/>
</dbReference>
<dbReference type="FunFam" id="2.80.10.50:FF:000012">
    <property type="entry name" value="Protein O-mannosyl-transferase 1"/>
    <property type="match status" value="1"/>
</dbReference>
<evidence type="ECO:0000256" key="13">
    <source>
        <dbReference type="ARBA" id="ARBA00045102"/>
    </source>
</evidence>
<dbReference type="EC" id="2.4.1.109" evidence="4 14"/>
<comment type="catalytic activity">
    <reaction evidence="13 14">
        <text>a di-trans,poly-cis-dolichyl beta-D-mannosyl phosphate + L-seryl-[protein] = 3-O-(alpha-D-mannosyl)-L-seryl-[protein] + a di-trans,poly-cis-dolichyl phosphate + H(+)</text>
        <dbReference type="Rhea" id="RHEA:17377"/>
        <dbReference type="Rhea" id="RHEA-COMP:9863"/>
        <dbReference type="Rhea" id="RHEA-COMP:13546"/>
        <dbReference type="Rhea" id="RHEA-COMP:19498"/>
        <dbReference type="Rhea" id="RHEA-COMP:19501"/>
        <dbReference type="ChEBI" id="CHEBI:15378"/>
        <dbReference type="ChEBI" id="CHEBI:29999"/>
        <dbReference type="ChEBI" id="CHEBI:57683"/>
        <dbReference type="ChEBI" id="CHEBI:58211"/>
        <dbReference type="ChEBI" id="CHEBI:137321"/>
        <dbReference type="EC" id="2.4.1.109"/>
    </reaction>
</comment>
<feature type="transmembrane region" description="Helical" evidence="14">
    <location>
        <begin position="644"/>
        <end position="664"/>
    </location>
</feature>